<evidence type="ECO:0000256" key="1">
    <source>
        <dbReference type="ARBA" id="ARBA00023125"/>
    </source>
</evidence>
<gene>
    <name evidence="3" type="ORF">WMO23_00195</name>
</gene>
<name>A0ABV1CSR2_9FIRM</name>
<protein>
    <submittedName>
        <fullName evidence="3">Transposase</fullName>
    </submittedName>
</protein>
<evidence type="ECO:0000313" key="4">
    <source>
        <dbReference type="Proteomes" id="UP001433088"/>
    </source>
</evidence>
<comment type="caution">
    <text evidence="3">The sequence shown here is derived from an EMBL/GenBank/DDBJ whole genome shotgun (WGS) entry which is preliminary data.</text>
</comment>
<sequence length="106" mass="12052">MSYLRSTLKQLCERYGITYLEQEESYTSQASCLDLDDIPVYQPDVPYTGTFSVTRIQRGLYRFANGRTANADINGAANILRKSKQNFDFEGLCKGLLDSPLRIRLS</sequence>
<keyword evidence="1" id="KW-0238">DNA-binding</keyword>
<organism evidence="3 4">
    <name type="scientific">Megasphaera intestinihominis</name>
    <dbReference type="NCBI Taxonomy" id="3133159"/>
    <lineage>
        <taxon>Bacteria</taxon>
        <taxon>Bacillati</taxon>
        <taxon>Bacillota</taxon>
        <taxon>Negativicutes</taxon>
        <taxon>Veillonellales</taxon>
        <taxon>Veillonellaceae</taxon>
        <taxon>Megasphaera</taxon>
    </lineage>
</organism>
<reference evidence="3 4" key="1">
    <citation type="submission" date="2024-03" db="EMBL/GenBank/DDBJ databases">
        <title>Human intestinal bacterial collection.</title>
        <authorList>
            <person name="Pauvert C."/>
            <person name="Hitch T.C.A."/>
            <person name="Clavel T."/>
        </authorList>
    </citation>
    <scope>NUCLEOTIDE SEQUENCE [LARGE SCALE GENOMIC DNA]</scope>
    <source>
        <strain evidence="3 4">CLA-AA-H81</strain>
    </source>
</reference>
<dbReference type="InterPro" id="IPR010095">
    <property type="entry name" value="Cas12f1-like_TNB"/>
</dbReference>
<evidence type="ECO:0000313" key="3">
    <source>
        <dbReference type="EMBL" id="MEQ2421163.1"/>
    </source>
</evidence>
<dbReference type="Proteomes" id="UP001433088">
    <property type="component" value="Unassembled WGS sequence"/>
</dbReference>
<evidence type="ECO:0000259" key="2">
    <source>
        <dbReference type="Pfam" id="PF07282"/>
    </source>
</evidence>
<dbReference type="Pfam" id="PF07282">
    <property type="entry name" value="Cas12f1-like_TNB"/>
    <property type="match status" value="1"/>
</dbReference>
<proteinExistence type="predicted"/>
<dbReference type="RefSeq" id="WP_020311561.1">
    <property type="nucleotide sequence ID" value="NZ_JBBMEU010000001.1"/>
</dbReference>
<accession>A0ABV1CSR2</accession>
<keyword evidence="4" id="KW-1185">Reference proteome</keyword>
<dbReference type="EMBL" id="JBBMEU010000001">
    <property type="protein sequence ID" value="MEQ2421163.1"/>
    <property type="molecule type" value="Genomic_DNA"/>
</dbReference>
<feature type="domain" description="Cas12f1-like TNB" evidence="2">
    <location>
        <begin position="4"/>
        <end position="79"/>
    </location>
</feature>